<keyword evidence="5" id="KW-0539">Nucleus</keyword>
<keyword evidence="4" id="KW-0804">Transcription</keyword>
<reference evidence="7 8" key="1">
    <citation type="submission" date="2024-02" db="EMBL/GenBank/DDBJ databases">
        <title>De novo assembly and annotation of 12 fungi associated with fruit tree decline syndrome in Ontario, Canada.</title>
        <authorList>
            <person name="Sulman M."/>
            <person name="Ellouze W."/>
            <person name="Ilyukhin E."/>
        </authorList>
    </citation>
    <scope>NUCLEOTIDE SEQUENCE [LARGE SCALE GENOMIC DNA]</scope>
    <source>
        <strain evidence="7 8">M1-105</strain>
    </source>
</reference>
<dbReference type="EMBL" id="JAJVDC020000197">
    <property type="protein sequence ID" value="KAL1618959.1"/>
    <property type="molecule type" value="Genomic_DNA"/>
</dbReference>
<gene>
    <name evidence="7" type="ORF">SLS56_010330</name>
</gene>
<dbReference type="InterPro" id="IPR050815">
    <property type="entry name" value="TF_fung"/>
</dbReference>
<comment type="subcellular location">
    <subcellularLocation>
        <location evidence="1">Nucleus</location>
    </subcellularLocation>
</comment>
<protein>
    <recommendedName>
        <fullName evidence="6">Xylanolytic transcriptional activator regulatory domain-containing protein</fullName>
    </recommendedName>
</protein>
<dbReference type="Pfam" id="PF04082">
    <property type="entry name" value="Fungal_trans"/>
    <property type="match status" value="1"/>
</dbReference>
<comment type="caution">
    <text evidence="7">The sequence shown here is derived from an EMBL/GenBank/DDBJ whole genome shotgun (WGS) entry which is preliminary data.</text>
</comment>
<evidence type="ECO:0000313" key="8">
    <source>
        <dbReference type="Proteomes" id="UP001521116"/>
    </source>
</evidence>
<evidence type="ECO:0000256" key="5">
    <source>
        <dbReference type="ARBA" id="ARBA00023242"/>
    </source>
</evidence>
<evidence type="ECO:0000256" key="1">
    <source>
        <dbReference type="ARBA" id="ARBA00004123"/>
    </source>
</evidence>
<keyword evidence="2" id="KW-0479">Metal-binding</keyword>
<evidence type="ECO:0000256" key="2">
    <source>
        <dbReference type="ARBA" id="ARBA00022723"/>
    </source>
</evidence>
<dbReference type="PANTHER" id="PTHR47338">
    <property type="entry name" value="ZN(II)2CYS6 TRANSCRIPTION FACTOR (EUROFUNG)-RELATED"/>
    <property type="match status" value="1"/>
</dbReference>
<dbReference type="InterPro" id="IPR007219">
    <property type="entry name" value="XnlR_reg_dom"/>
</dbReference>
<dbReference type="CDD" id="cd12148">
    <property type="entry name" value="fungal_TF_MHR"/>
    <property type="match status" value="1"/>
</dbReference>
<feature type="domain" description="Xylanolytic transcriptional activator regulatory" evidence="6">
    <location>
        <begin position="109"/>
        <end position="193"/>
    </location>
</feature>
<evidence type="ECO:0000256" key="3">
    <source>
        <dbReference type="ARBA" id="ARBA00023015"/>
    </source>
</evidence>
<evidence type="ECO:0000313" key="7">
    <source>
        <dbReference type="EMBL" id="KAL1618959.1"/>
    </source>
</evidence>
<keyword evidence="8" id="KW-1185">Reference proteome</keyword>
<proteinExistence type="predicted"/>
<dbReference type="Proteomes" id="UP001521116">
    <property type="component" value="Unassembled WGS sequence"/>
</dbReference>
<accession>A0ABR3SFC8</accession>
<evidence type="ECO:0000256" key="4">
    <source>
        <dbReference type="ARBA" id="ARBA00023163"/>
    </source>
</evidence>
<dbReference type="PANTHER" id="PTHR47338:SF10">
    <property type="entry name" value="TRANSCRIPTION FACTOR DOMAIN-CONTAINING PROTEIN-RELATED"/>
    <property type="match status" value="1"/>
</dbReference>
<dbReference type="SMART" id="SM00906">
    <property type="entry name" value="Fungal_trans"/>
    <property type="match status" value="1"/>
</dbReference>
<sequence>MTAFSLFHLPTFGLKTQNVTSPSILKAGFAAMLAFGARFETPPPERLDEGSLGGILVGIPSHEKFHSLSMQFLDAAIDECGDEPPSLCLLQVAILITFYQLIQGVRGRAWRSLGLCVRMAYELGLHQVDSGEPYRQAPESTDSITRWCFDEERRRAWWAIWEMDSFASTIRRCPTAIDWTENETCLPVANQFWFNSQFHRSCYLERKPVERLKALTRCGNESPTAWLIVVLSLVTEAHFLSKPKVPLTLHGPRASITMQSSRPQSTDVADRLAVVSNALHCFFLALPEPLRYRNEYLDFETAEARKLHSAKFSIHVMRQLATLMAYRSTTSNDNDPDHQGHRRFIEASDNVFAIVKNSAEDHVRHVNPFLASTVWFAAAVQLAHRFGAAPGSNTDLVESKFELLRMNCQQYAKFWATPDALLENLSALEAHLAAQRGAARPSPGNENWANEGQLCATPLGSHSCSAVPVSGNRYPPGDGHQNGLESFTADDDALTSLNLDMDFGLEPSGMSFGLDGLHFDGHAT</sequence>
<evidence type="ECO:0000259" key="6">
    <source>
        <dbReference type="SMART" id="SM00906"/>
    </source>
</evidence>
<name>A0ABR3SFC8_9PEZI</name>
<keyword evidence="3" id="KW-0805">Transcription regulation</keyword>
<organism evidence="7 8">
    <name type="scientific">Neofusicoccum ribis</name>
    <dbReference type="NCBI Taxonomy" id="45134"/>
    <lineage>
        <taxon>Eukaryota</taxon>
        <taxon>Fungi</taxon>
        <taxon>Dikarya</taxon>
        <taxon>Ascomycota</taxon>
        <taxon>Pezizomycotina</taxon>
        <taxon>Dothideomycetes</taxon>
        <taxon>Dothideomycetes incertae sedis</taxon>
        <taxon>Botryosphaeriales</taxon>
        <taxon>Botryosphaeriaceae</taxon>
        <taxon>Neofusicoccum</taxon>
    </lineage>
</organism>